<gene>
    <name evidence="1" type="ORF">METZ01_LOCUS192672</name>
</gene>
<proteinExistence type="predicted"/>
<evidence type="ECO:0000313" key="1">
    <source>
        <dbReference type="EMBL" id="SVB39818.1"/>
    </source>
</evidence>
<dbReference type="AlphaFoldDB" id="A0A382DN49"/>
<name>A0A382DN49_9ZZZZ</name>
<dbReference type="EMBL" id="UINC01040233">
    <property type="protein sequence ID" value="SVB39818.1"/>
    <property type="molecule type" value="Genomic_DNA"/>
</dbReference>
<accession>A0A382DN49</accession>
<sequence length="28" mass="3150">MEICSLNAGNKNGAAIPNARRQRYKIIF</sequence>
<organism evidence="1">
    <name type="scientific">marine metagenome</name>
    <dbReference type="NCBI Taxonomy" id="408172"/>
    <lineage>
        <taxon>unclassified sequences</taxon>
        <taxon>metagenomes</taxon>
        <taxon>ecological metagenomes</taxon>
    </lineage>
</organism>
<reference evidence="1" key="1">
    <citation type="submission" date="2018-05" db="EMBL/GenBank/DDBJ databases">
        <authorList>
            <person name="Lanie J.A."/>
            <person name="Ng W.-L."/>
            <person name="Kazmierczak K.M."/>
            <person name="Andrzejewski T.M."/>
            <person name="Davidsen T.M."/>
            <person name="Wayne K.J."/>
            <person name="Tettelin H."/>
            <person name="Glass J.I."/>
            <person name="Rusch D."/>
            <person name="Podicherti R."/>
            <person name="Tsui H.-C.T."/>
            <person name="Winkler M.E."/>
        </authorList>
    </citation>
    <scope>NUCLEOTIDE SEQUENCE</scope>
</reference>
<protein>
    <submittedName>
        <fullName evidence="1">Uncharacterized protein</fullName>
    </submittedName>
</protein>